<sequence>MCAASWQALQCDSRDFTATQFLLAEEKQDKTERRPIPEICLSCSVPTPCRCTQWPTALPIYCSAELRPRETQPRARSAMPPRNAYECFTKLSGFHVSSSASTERPKFSSQGGIVTRANGNVKTHLKARRYASGRWLDARHQAMLYVDRSIDRSIDTTPSISYDAFAWQSIIRPTTAIIHHDVLRHVPQSTGPAGGGTEVSLH</sequence>
<protein>
    <submittedName>
        <fullName evidence="1">Uncharacterized protein</fullName>
    </submittedName>
</protein>
<dbReference type="HOGENOM" id="CLU_1356399_0_0_1"/>
<keyword evidence="2" id="KW-1185">Reference proteome</keyword>
<name>M1VHZ4_CYAM1</name>
<reference evidence="1 2" key="2">
    <citation type="journal article" date="2007" name="BMC Biol.">
        <title>A 100%-complete sequence reveals unusually simple genomic features in the hot-spring red alga Cyanidioschyzon merolae.</title>
        <authorList>
            <person name="Nozaki H."/>
            <person name="Takano H."/>
            <person name="Misumi O."/>
            <person name="Terasawa K."/>
            <person name="Matsuzaki M."/>
            <person name="Maruyama S."/>
            <person name="Nishida K."/>
            <person name="Yagisawa F."/>
            <person name="Yoshida Y."/>
            <person name="Fujiwara T."/>
            <person name="Takio S."/>
            <person name="Tamura K."/>
            <person name="Chung S.J."/>
            <person name="Nakamura S."/>
            <person name="Kuroiwa H."/>
            <person name="Tanaka K."/>
            <person name="Sato N."/>
            <person name="Kuroiwa T."/>
        </authorList>
    </citation>
    <scope>NUCLEOTIDE SEQUENCE [LARGE SCALE GENOMIC DNA]</scope>
    <source>
        <strain evidence="1 2">10D</strain>
    </source>
</reference>
<dbReference type="EMBL" id="AP006493">
    <property type="protein sequence ID" value="BAM80623.1"/>
    <property type="molecule type" value="Genomic_DNA"/>
</dbReference>
<organism evidence="1 2">
    <name type="scientific">Cyanidioschyzon merolae (strain NIES-3377 / 10D)</name>
    <name type="common">Unicellular red alga</name>
    <dbReference type="NCBI Taxonomy" id="280699"/>
    <lineage>
        <taxon>Eukaryota</taxon>
        <taxon>Rhodophyta</taxon>
        <taxon>Bangiophyceae</taxon>
        <taxon>Cyanidiales</taxon>
        <taxon>Cyanidiaceae</taxon>
        <taxon>Cyanidioschyzon</taxon>
    </lineage>
</organism>
<accession>M1VHZ4</accession>
<dbReference type="KEGG" id="cme:CYME_CMK283C"/>
<dbReference type="Proteomes" id="UP000007014">
    <property type="component" value="Chromosome 11"/>
</dbReference>
<reference evidence="1 2" key="1">
    <citation type="journal article" date="2004" name="Nature">
        <title>Genome sequence of the ultrasmall unicellular red alga Cyanidioschyzon merolae 10D.</title>
        <authorList>
            <person name="Matsuzaki M."/>
            <person name="Misumi O."/>
            <person name="Shin-i T."/>
            <person name="Maruyama S."/>
            <person name="Takahara M."/>
            <person name="Miyagishima S."/>
            <person name="Mori T."/>
            <person name="Nishida K."/>
            <person name="Yagisawa F."/>
            <person name="Nishida K."/>
            <person name="Yoshida Y."/>
            <person name="Nishimura Y."/>
            <person name="Nakao S."/>
            <person name="Kobayashi T."/>
            <person name="Momoyama Y."/>
            <person name="Higashiyama T."/>
            <person name="Minoda A."/>
            <person name="Sano M."/>
            <person name="Nomoto H."/>
            <person name="Oishi K."/>
            <person name="Hayashi H."/>
            <person name="Ohta F."/>
            <person name="Nishizaka S."/>
            <person name="Haga S."/>
            <person name="Miura S."/>
            <person name="Morishita T."/>
            <person name="Kabeya Y."/>
            <person name="Terasawa K."/>
            <person name="Suzuki Y."/>
            <person name="Ishii Y."/>
            <person name="Asakawa S."/>
            <person name="Takano H."/>
            <person name="Ohta N."/>
            <person name="Kuroiwa H."/>
            <person name="Tanaka K."/>
            <person name="Shimizu N."/>
            <person name="Sugano S."/>
            <person name="Sato N."/>
            <person name="Nozaki H."/>
            <person name="Ogasawara N."/>
            <person name="Kohara Y."/>
            <person name="Kuroiwa T."/>
        </authorList>
    </citation>
    <scope>NUCLEOTIDE SEQUENCE [LARGE SCALE GENOMIC DNA]</scope>
    <source>
        <strain evidence="1 2">10D</strain>
    </source>
</reference>
<gene>
    <name evidence="1" type="ORF">CYME_CMK283C</name>
</gene>
<dbReference type="Gramene" id="CMK283CT">
    <property type="protein sequence ID" value="CMK283CT"/>
    <property type="gene ID" value="CMK283C"/>
</dbReference>
<proteinExistence type="predicted"/>
<dbReference type="RefSeq" id="XP_005536659.1">
    <property type="nucleotide sequence ID" value="XM_005536602.1"/>
</dbReference>
<dbReference type="AlphaFoldDB" id="M1VHZ4"/>
<evidence type="ECO:0000313" key="2">
    <source>
        <dbReference type="Proteomes" id="UP000007014"/>
    </source>
</evidence>
<evidence type="ECO:0000313" key="1">
    <source>
        <dbReference type="EMBL" id="BAM80623.1"/>
    </source>
</evidence>
<dbReference type="GeneID" id="16994282"/>